<dbReference type="GO" id="GO:0000155">
    <property type="term" value="F:phosphorelay sensor kinase activity"/>
    <property type="evidence" value="ECO:0007669"/>
    <property type="project" value="InterPro"/>
</dbReference>
<evidence type="ECO:0000313" key="1">
    <source>
        <dbReference type="EMBL" id="KPJ66286.1"/>
    </source>
</evidence>
<name>A0A0S7XUZ1_UNCSA</name>
<dbReference type="InterPro" id="IPR028979">
    <property type="entry name" value="Ser_kin/Pase_Hpr-like_N_sf"/>
</dbReference>
<evidence type="ECO:0008006" key="3">
    <source>
        <dbReference type="Google" id="ProtNLM"/>
    </source>
</evidence>
<dbReference type="Gene3D" id="3.40.1390.20">
    <property type="entry name" value="HprK N-terminal domain-like"/>
    <property type="match status" value="1"/>
</dbReference>
<dbReference type="EMBL" id="LIZX01000085">
    <property type="protein sequence ID" value="KPJ66286.1"/>
    <property type="molecule type" value="Genomic_DNA"/>
</dbReference>
<organism evidence="1 2">
    <name type="scientific">candidate division WOR-1 bacterium DG_54_3</name>
    <dbReference type="NCBI Taxonomy" id="1703775"/>
    <lineage>
        <taxon>Bacteria</taxon>
        <taxon>Bacillati</taxon>
        <taxon>Saganbacteria</taxon>
    </lineage>
</organism>
<proteinExistence type="predicted"/>
<comment type="caution">
    <text evidence="1">The sequence shown here is derived from an EMBL/GenBank/DDBJ whole genome shotgun (WGS) entry which is preliminary data.</text>
</comment>
<reference evidence="1 2" key="1">
    <citation type="journal article" date="2015" name="Microbiome">
        <title>Genomic resolution of linkages in carbon, nitrogen, and sulfur cycling among widespread estuary sediment bacteria.</title>
        <authorList>
            <person name="Baker B.J."/>
            <person name="Lazar C.S."/>
            <person name="Teske A.P."/>
            <person name="Dick G.J."/>
        </authorList>
    </citation>
    <scope>NUCLEOTIDE SEQUENCE [LARGE SCALE GENOMIC DNA]</scope>
    <source>
        <strain evidence="1">DG_54_3</strain>
    </source>
</reference>
<dbReference type="AlphaFoldDB" id="A0A0S7XUZ1"/>
<gene>
    <name evidence="1" type="ORF">AMJ44_08630</name>
</gene>
<protein>
    <recommendedName>
        <fullName evidence="3">DRTGG domain-containing protein</fullName>
    </recommendedName>
</protein>
<accession>A0A0S7XUZ1</accession>
<dbReference type="GO" id="GO:0006109">
    <property type="term" value="P:regulation of carbohydrate metabolic process"/>
    <property type="evidence" value="ECO:0007669"/>
    <property type="project" value="InterPro"/>
</dbReference>
<dbReference type="GO" id="GO:0005524">
    <property type="term" value="F:ATP binding"/>
    <property type="evidence" value="ECO:0007669"/>
    <property type="project" value="InterPro"/>
</dbReference>
<dbReference type="SUPFAM" id="SSF75138">
    <property type="entry name" value="HprK N-terminal domain-like"/>
    <property type="match status" value="1"/>
</dbReference>
<evidence type="ECO:0000313" key="2">
    <source>
        <dbReference type="Proteomes" id="UP000051861"/>
    </source>
</evidence>
<sequence length="106" mass="11390">MIEKIGLKPLSKFEHRDVDGVFVSDMLSDVMASAKSGNLWLTVQTHKSIVPAANLVDVSAVVITSGKEVPQETVDLASKYDIAILSSELPTFELVGKLYGLGLSTK</sequence>
<dbReference type="Proteomes" id="UP000051861">
    <property type="component" value="Unassembled WGS sequence"/>
</dbReference>